<dbReference type="RefSeq" id="XP_038846252.1">
    <property type="nucleotide sequence ID" value="XM_038990324.1"/>
</dbReference>
<name>A0A8U0UB70_SALNM</name>
<dbReference type="PANTHER" id="PTHR11046:SF25">
    <property type="match status" value="1"/>
</dbReference>
<dbReference type="GeneID" id="120045421"/>
<dbReference type="RefSeq" id="XP_038846245.1">
    <property type="nucleotide sequence ID" value="XM_038990317.1"/>
</dbReference>
<keyword evidence="2" id="KW-1185">Reference proteome</keyword>
<dbReference type="RefSeq" id="XP_038846238.1">
    <property type="nucleotide sequence ID" value="XM_038990310.1"/>
</dbReference>
<dbReference type="GO" id="GO:0000175">
    <property type="term" value="F:3'-5'-RNA exonuclease activity"/>
    <property type="evidence" value="ECO:0007669"/>
    <property type="project" value="InterPro"/>
</dbReference>
<evidence type="ECO:0000256" key="1">
    <source>
        <dbReference type="ARBA" id="ARBA00022722"/>
    </source>
</evidence>
<reference evidence="3 4" key="1">
    <citation type="submission" date="2025-04" db="UniProtKB">
        <authorList>
            <consortium name="RefSeq"/>
        </authorList>
    </citation>
    <scope>IDENTIFICATION</scope>
    <source>
        <tissue evidence="3 4">White muscle</tissue>
    </source>
</reference>
<evidence type="ECO:0000313" key="5">
    <source>
        <dbReference type="RefSeq" id="XP_038846245.1"/>
    </source>
</evidence>
<evidence type="ECO:0000313" key="6">
    <source>
        <dbReference type="RefSeq" id="XP_038846252.1"/>
    </source>
</evidence>
<organism evidence="2 3">
    <name type="scientific">Salvelinus namaycush</name>
    <name type="common">Lake trout</name>
    <name type="synonym">Salmo namaycush</name>
    <dbReference type="NCBI Taxonomy" id="8040"/>
    <lineage>
        <taxon>Eukaryota</taxon>
        <taxon>Metazoa</taxon>
        <taxon>Chordata</taxon>
        <taxon>Craniata</taxon>
        <taxon>Vertebrata</taxon>
        <taxon>Euteleostomi</taxon>
        <taxon>Actinopterygii</taxon>
        <taxon>Neopterygii</taxon>
        <taxon>Teleostei</taxon>
        <taxon>Protacanthopterygii</taxon>
        <taxon>Salmoniformes</taxon>
        <taxon>Salmonidae</taxon>
        <taxon>Salmoninae</taxon>
        <taxon>Salvelinus</taxon>
    </lineage>
</organism>
<keyword evidence="1" id="KW-0540">Nuclease</keyword>
<dbReference type="InterPro" id="IPR022894">
    <property type="entry name" value="Oligoribonuclease"/>
</dbReference>
<evidence type="ECO:0000313" key="4">
    <source>
        <dbReference type="RefSeq" id="XP_038846238.1"/>
    </source>
</evidence>
<gene>
    <name evidence="3 4 5 6" type="primary">LOC120045421</name>
</gene>
<protein>
    <submittedName>
        <fullName evidence="3 4">Uncharacterized protein LOC120045421</fullName>
    </submittedName>
</protein>
<dbReference type="Proteomes" id="UP000808372">
    <property type="component" value="Chromosome 1"/>
</dbReference>
<dbReference type="KEGG" id="snh:120045421"/>
<dbReference type="PANTHER" id="PTHR11046">
    <property type="entry name" value="OLIGORIBONUCLEASE, MITOCHONDRIAL"/>
    <property type="match status" value="1"/>
</dbReference>
<evidence type="ECO:0000313" key="3">
    <source>
        <dbReference type="RefSeq" id="XP_038846230.1"/>
    </source>
</evidence>
<dbReference type="AlphaFoldDB" id="A0A8U0UB70"/>
<proteinExistence type="predicted"/>
<keyword evidence="1" id="KW-0378">Hydrolase</keyword>
<dbReference type="RefSeq" id="XP_038846230.1">
    <property type="nucleotide sequence ID" value="XM_038990302.1"/>
</dbReference>
<sequence length="1270" mass="143508">MDVDIKPEEDEVEISPAVILSDSFDASYSYAENWYDTTTQSRICALLEDTKSSDREIKINSTTVGAPAVNVGGQGVLHVHTEQDKPSTPVGNLIKDKPCFYISPNDIQIGKVCTFSQSQHLVAESVSLGGQINPTAQIFSSFQIQPLNNDQVLTDYVNPPSQSIAKPFLIISPAIASDSNLTPVLQPCHMRTHRPILPAYCKPLTFTSVQEEDYDVKIKKRGKKMVKAQKGRKDGDMWRHRVNYSKHISQRSSAGKKLKDPYSNCKKIGLDFNVGSGSNQKLDLQLLTKGVMVEVSDFAKEVNRAQQHVVCDILEYNFDLGLQKHLRYDFATRTMHKLRELMRKGKTVLGKPELVMEVFTLPDPNTIKGSKYALSAAKNYDRVSENLEPADTLLMDKSHLDIVSRLTQHVKTDNLLTEKDVTQCAGGTAYSLARDQHGDLMASTTSKTMKDHYPLCKKIGLELDVKSNFGAKEKLNLDLLTKGVMIELGNFAKDVCGTYKQIVIDVLEHNFDLDLPIEKTKLSTYIITKLRRVVKKMTCMAHRRKPPYLKETFSLRVGTRKKPAVISSKMQDINSIDSIVWKYQGLKKVTERRRLDLRRKKEERATCKVREMKAEKFHRGRQVGLVPQSVKKQTISNETEHTLSAGKTKVPVSKIKKANVMPFAKKVVKNCYPLCKEVGVELDVKSKPPSKTKLDSQLLTNGIMYEVHKFAKNTKKAYMYTVYDILEYNFDLDLQNHKRCQFAIHISSKLKRMAKRKHVTNEDFSKEVFIIPLVTRQYKKKEATPPARLSKRQLDLKGIQEADDTEEKMNYQKMVNKTGLKYLVADAGTVWSLHAEEIISIETDETVKLGQDNGPTDFCLKESDVHSGVTEQTPCPENHQVDICRKMINEIVTSGEMQQMRWVFVTFSKCFGVGTGSEKKFEQILAEYRSDILPLIVEKHCGFSSSEKTMMCLVSQLFCGLHLIDGLAHQAKTTLLLWENMILGDKEVGVHSSPNIGTTELESGTVRLVSSVSDAVQELGWAEDGQLVLFETFLTSKKEFDEVPLSLSFGHTIDGLFHNSAGVYSIHDDLVEFTSTYGAESSLLATVVADLEVQQFKAGCRALGLVSKLIIDPLWKALTLKGNVLEMEERYQTLVTKLKEWQEDGRDLVEGNACLFDDIEVPKNLVFDRLTRWTDTDFFELTVQIVELILASFLKVCSMMLPVDPELLSKKNDRFRKDLAILDQLQKAKSNAVSIAIEGMDMCKKNHTWEWLSFLDEPKIVSMMKTFQTV</sequence>
<evidence type="ECO:0000313" key="2">
    <source>
        <dbReference type="Proteomes" id="UP000808372"/>
    </source>
</evidence>
<accession>A0A8U0UB70</accession>